<keyword evidence="2" id="KW-0949">S-adenosyl-L-methionine</keyword>
<keyword evidence="4" id="KW-1185">Reference proteome</keyword>
<accession>A0A7V9Z2W0</accession>
<evidence type="ECO:0000313" key="4">
    <source>
        <dbReference type="Proteomes" id="UP000580891"/>
    </source>
</evidence>
<dbReference type="PANTHER" id="PTHR32266">
    <property type="entry name" value="NICOTIANAMINE SYNTHASE 3"/>
    <property type="match status" value="1"/>
</dbReference>
<dbReference type="PROSITE" id="PS51142">
    <property type="entry name" value="NAS"/>
    <property type="match status" value="1"/>
</dbReference>
<dbReference type="InterPro" id="IPR029063">
    <property type="entry name" value="SAM-dependent_MTases_sf"/>
</dbReference>
<dbReference type="Proteomes" id="UP000580891">
    <property type="component" value="Unassembled WGS sequence"/>
</dbReference>
<dbReference type="EMBL" id="JACDUU010000010">
    <property type="protein sequence ID" value="MBA2872923.1"/>
    <property type="molecule type" value="Genomic_DNA"/>
</dbReference>
<gene>
    <name evidence="3" type="ORF">HNQ85_003238</name>
</gene>
<evidence type="ECO:0000256" key="1">
    <source>
        <dbReference type="ARBA" id="ARBA00022679"/>
    </source>
</evidence>
<dbReference type="GO" id="GO:0030418">
    <property type="term" value="P:nicotianamine biosynthetic process"/>
    <property type="evidence" value="ECO:0007669"/>
    <property type="project" value="InterPro"/>
</dbReference>
<dbReference type="PANTHER" id="PTHR32266:SF12">
    <property type="entry name" value="NICOTIANAMINE SYNTHASE 3"/>
    <property type="match status" value="1"/>
</dbReference>
<dbReference type="GO" id="GO:0008168">
    <property type="term" value="F:methyltransferase activity"/>
    <property type="evidence" value="ECO:0007669"/>
    <property type="project" value="UniProtKB-KW"/>
</dbReference>
<dbReference type="GO" id="GO:0030410">
    <property type="term" value="F:nicotianamine synthase activity"/>
    <property type="evidence" value="ECO:0007669"/>
    <property type="project" value="InterPro"/>
</dbReference>
<sequence length="276" mass="32072">MPLAKSIKLKEQLINQYKQAYKILMDEHDLSPNNPIINQTLYSLVTNLGQFFEHEMEDEILSDHEIGKIRRDMLRKLETAETLMEFYYAEKFIQDTPNINHLRKFIYWDNYERLVEIELNKLFAIIERQQLSSIVFVGSGPLPLSTILIQQKTGKPVVCLDINTEAYDMGKKLIDQYSLQHSLEYVLADGASYHYDGYDLVWIASLVPNKEEVVKRIYETNPNAIVAIRSVDGIYQLLYEPVDATIFQNVVCEELGRTKANSSIINSTIFYRFQNV</sequence>
<comment type="caution">
    <text evidence="3">The sequence shown here is derived from an EMBL/GenBank/DDBJ whole genome shotgun (WGS) entry which is preliminary data.</text>
</comment>
<name>A0A7V9Z2W0_9BACL</name>
<dbReference type="InterPro" id="IPR004298">
    <property type="entry name" value="Nicotian_synth"/>
</dbReference>
<proteinExistence type="predicted"/>
<dbReference type="Gene3D" id="3.40.50.150">
    <property type="entry name" value="Vaccinia Virus protein VP39"/>
    <property type="match status" value="1"/>
</dbReference>
<organism evidence="3 4">
    <name type="scientific">[Anoxybacillus] calidus</name>
    <dbReference type="NCBI Taxonomy" id="575178"/>
    <lineage>
        <taxon>Bacteria</taxon>
        <taxon>Bacillati</taxon>
        <taxon>Bacillota</taxon>
        <taxon>Bacilli</taxon>
        <taxon>Bacillales</taxon>
        <taxon>Anoxybacillaceae</taxon>
        <taxon>Paranoxybacillus</taxon>
    </lineage>
</organism>
<reference evidence="3 4" key="1">
    <citation type="submission" date="2020-07" db="EMBL/GenBank/DDBJ databases">
        <title>Genomic Encyclopedia of Type Strains, Phase IV (KMG-IV): sequencing the most valuable type-strain genomes for metagenomic binning, comparative biology and taxonomic classification.</title>
        <authorList>
            <person name="Goeker M."/>
        </authorList>
    </citation>
    <scope>NUCLEOTIDE SEQUENCE [LARGE SCALE GENOMIC DNA]</scope>
    <source>
        <strain evidence="3 4">DSM 25220</strain>
    </source>
</reference>
<keyword evidence="1 3" id="KW-0808">Transferase</keyword>
<keyword evidence="3" id="KW-0489">Methyltransferase</keyword>
<evidence type="ECO:0000313" key="3">
    <source>
        <dbReference type="EMBL" id="MBA2872923.1"/>
    </source>
</evidence>
<dbReference type="Pfam" id="PF03059">
    <property type="entry name" value="NAS"/>
    <property type="match status" value="1"/>
</dbReference>
<dbReference type="GO" id="GO:0032259">
    <property type="term" value="P:methylation"/>
    <property type="evidence" value="ECO:0007669"/>
    <property type="project" value="UniProtKB-KW"/>
</dbReference>
<dbReference type="RefSeq" id="WP_181538668.1">
    <property type="nucleotide sequence ID" value="NZ_JACDUU010000010.1"/>
</dbReference>
<evidence type="ECO:0000256" key="2">
    <source>
        <dbReference type="ARBA" id="ARBA00022691"/>
    </source>
</evidence>
<dbReference type="SUPFAM" id="SSF53335">
    <property type="entry name" value="S-adenosyl-L-methionine-dependent methyltransferases"/>
    <property type="match status" value="1"/>
</dbReference>
<dbReference type="AlphaFoldDB" id="A0A7V9Z2W0"/>
<protein>
    <submittedName>
        <fullName evidence="3">Putative O-methyltransferase YrrM</fullName>
    </submittedName>
</protein>